<dbReference type="Pfam" id="PF13495">
    <property type="entry name" value="Phage_int_SAM_4"/>
    <property type="match status" value="1"/>
</dbReference>
<dbReference type="RefSeq" id="WP_003441433.1">
    <property type="nucleotide sequence ID" value="NZ_APLF01000010.1"/>
</dbReference>
<dbReference type="PROSITE" id="PS51900">
    <property type="entry name" value="CB"/>
    <property type="match status" value="1"/>
</dbReference>
<dbReference type="PANTHER" id="PTHR30349:SF41">
    <property type="entry name" value="INTEGRASE_RECOMBINASE PROTEIN MJ0367-RELATED"/>
    <property type="match status" value="1"/>
</dbReference>
<dbReference type="GO" id="GO:0006310">
    <property type="term" value="P:DNA recombination"/>
    <property type="evidence" value="ECO:0007669"/>
    <property type="project" value="UniProtKB-KW"/>
</dbReference>
<feature type="domain" description="Core-binding (CB)" evidence="7">
    <location>
        <begin position="101"/>
        <end position="183"/>
    </location>
</feature>
<proteinExistence type="inferred from homology"/>
<dbReference type="GO" id="GO:0003677">
    <property type="term" value="F:DNA binding"/>
    <property type="evidence" value="ECO:0007669"/>
    <property type="project" value="UniProtKB-UniRule"/>
</dbReference>
<evidence type="ECO:0000313" key="8">
    <source>
        <dbReference type="EMBL" id="EMY80594.1"/>
    </source>
</evidence>
<dbReference type="Gene3D" id="1.10.443.10">
    <property type="entry name" value="Intergrase catalytic core"/>
    <property type="match status" value="1"/>
</dbReference>
<evidence type="ECO:0000256" key="3">
    <source>
        <dbReference type="ARBA" id="ARBA00023125"/>
    </source>
</evidence>
<evidence type="ECO:0000256" key="1">
    <source>
        <dbReference type="ARBA" id="ARBA00008857"/>
    </source>
</evidence>
<feature type="domain" description="Tyr recombinase" evidence="6">
    <location>
        <begin position="200"/>
        <end position="372"/>
    </location>
</feature>
<dbReference type="GO" id="GO:0015074">
    <property type="term" value="P:DNA integration"/>
    <property type="evidence" value="ECO:0007669"/>
    <property type="project" value="UniProtKB-KW"/>
</dbReference>
<dbReference type="AlphaFoldDB" id="N1WTZ3"/>
<organism evidence="8 9">
    <name type="scientific">Psychroflexus gondwanensis ACAM 44</name>
    <dbReference type="NCBI Taxonomy" id="1189619"/>
    <lineage>
        <taxon>Bacteria</taxon>
        <taxon>Pseudomonadati</taxon>
        <taxon>Bacteroidota</taxon>
        <taxon>Flavobacteriia</taxon>
        <taxon>Flavobacteriales</taxon>
        <taxon>Flavobacteriaceae</taxon>
        <taxon>Psychroflexus</taxon>
    </lineage>
</organism>
<dbReference type="PROSITE" id="PS51898">
    <property type="entry name" value="TYR_RECOMBINASE"/>
    <property type="match status" value="1"/>
</dbReference>
<dbReference type="InterPro" id="IPR002104">
    <property type="entry name" value="Integrase_catalytic"/>
</dbReference>
<reference evidence="8 9" key="1">
    <citation type="journal article" date="2014" name="Genome Biol. Evol.">
        <title>Extensive gene acquisition in the extremely psychrophilic bacterial species Psychroflexus torquis and the link to sea-ice ecosystem specialism.</title>
        <authorList>
            <person name="Feng S."/>
            <person name="Powell S.M."/>
            <person name="Wilson R."/>
            <person name="Bowman J.P."/>
        </authorList>
    </citation>
    <scope>NUCLEOTIDE SEQUENCE [LARGE SCALE GENOMIC DNA]</scope>
    <source>
        <strain evidence="8 9">ACAM 44</strain>
    </source>
</reference>
<dbReference type="InterPro" id="IPR011010">
    <property type="entry name" value="DNA_brk_join_enz"/>
</dbReference>
<dbReference type="SUPFAM" id="SSF56349">
    <property type="entry name" value="DNA breaking-rejoining enzymes"/>
    <property type="match status" value="1"/>
</dbReference>
<keyword evidence="9" id="KW-1185">Reference proteome</keyword>
<comment type="caution">
    <text evidence="8">The sequence shown here is derived from an EMBL/GenBank/DDBJ whole genome shotgun (WGS) entry which is preliminary data.</text>
</comment>
<dbReference type="Gene3D" id="1.10.150.130">
    <property type="match status" value="1"/>
</dbReference>
<dbReference type="InterPro" id="IPR044068">
    <property type="entry name" value="CB"/>
</dbReference>
<dbReference type="InterPro" id="IPR004107">
    <property type="entry name" value="Integrase_SAM-like_N"/>
</dbReference>
<dbReference type="NCBIfam" id="NF040815">
    <property type="entry name" value="recomb_XerA_Arch"/>
    <property type="match status" value="1"/>
</dbReference>
<sequence length="375" mass="44068">MNMLKNITLYHLMINNKKMIGIKFTPDKVLQALIKSLDNPKWSAHYNMAYVLNTKNNLSTIYTTFKGVAWINYNRFLTNRPIHTTNEEVDIDWYRRRKVTEQHRRCPEEYLLKLELKRYANSTIRTYVHFFEHFINQYPDIDLHAINESHIRGYLQLLIRQHKSNSCINQAINAIKFYYEVVLGMPNRFYEVERPRKEFKLPIIISKEDVLALIAQTNNLKHRCIVELLYGSGLRRSELINLKIEDIDSKRMLVRIKQGKGNKDRLTLLSQNALLDLRCYYKDWKPKKYLFEGQKGGKYSGQAVVNVVKKAAFKANIKITVTPHMLRHSFATHLLEAGVDLRQIQVLLGHQSTKTTEIYTHVATNTFKTIKNPLD</sequence>
<comment type="similarity">
    <text evidence="1">Belongs to the 'phage' integrase family.</text>
</comment>
<evidence type="ECO:0000256" key="5">
    <source>
        <dbReference type="PROSITE-ProRule" id="PRU01248"/>
    </source>
</evidence>
<dbReference type="Pfam" id="PF00589">
    <property type="entry name" value="Phage_integrase"/>
    <property type="match status" value="1"/>
</dbReference>
<dbReference type="InterPro" id="IPR013762">
    <property type="entry name" value="Integrase-like_cat_sf"/>
</dbReference>
<dbReference type="InterPro" id="IPR010998">
    <property type="entry name" value="Integrase_recombinase_N"/>
</dbReference>
<accession>N1WTZ3</accession>
<keyword evidence="3 5" id="KW-0238">DNA-binding</keyword>
<keyword evidence="4" id="KW-0233">DNA recombination</keyword>
<dbReference type="Proteomes" id="UP000012317">
    <property type="component" value="Unassembled WGS sequence"/>
</dbReference>
<evidence type="ECO:0000256" key="2">
    <source>
        <dbReference type="ARBA" id="ARBA00022908"/>
    </source>
</evidence>
<name>N1WTZ3_9FLAO</name>
<dbReference type="EMBL" id="APLF01000010">
    <property type="protein sequence ID" value="EMY80594.1"/>
    <property type="molecule type" value="Genomic_DNA"/>
</dbReference>
<dbReference type="PANTHER" id="PTHR30349">
    <property type="entry name" value="PHAGE INTEGRASE-RELATED"/>
    <property type="match status" value="1"/>
</dbReference>
<evidence type="ECO:0000313" key="9">
    <source>
        <dbReference type="Proteomes" id="UP000012317"/>
    </source>
</evidence>
<dbReference type="STRING" id="1189619.pgond44_10614"/>
<dbReference type="InterPro" id="IPR050090">
    <property type="entry name" value="Tyrosine_recombinase_XerCD"/>
</dbReference>
<evidence type="ECO:0000256" key="4">
    <source>
        <dbReference type="ARBA" id="ARBA00023172"/>
    </source>
</evidence>
<evidence type="ECO:0000259" key="7">
    <source>
        <dbReference type="PROSITE" id="PS51900"/>
    </source>
</evidence>
<dbReference type="eggNOG" id="COG4974">
    <property type="taxonomic scope" value="Bacteria"/>
</dbReference>
<evidence type="ECO:0000259" key="6">
    <source>
        <dbReference type="PROSITE" id="PS51898"/>
    </source>
</evidence>
<gene>
    <name evidence="8" type="ORF">pgond44_10614</name>
</gene>
<protein>
    <submittedName>
        <fullName evidence="8">Tyrosine type site-specific recombinase</fullName>
    </submittedName>
</protein>
<keyword evidence="2" id="KW-0229">DNA integration</keyword>